<dbReference type="GO" id="GO:0004640">
    <property type="term" value="F:phosphoribosylanthranilate isomerase activity"/>
    <property type="evidence" value="ECO:0007669"/>
    <property type="project" value="TreeGrafter"/>
</dbReference>
<evidence type="ECO:0000256" key="1">
    <source>
        <dbReference type="ARBA" id="ARBA00001633"/>
    </source>
</evidence>
<proteinExistence type="inferred from homology"/>
<dbReference type="Proteomes" id="UP000298324">
    <property type="component" value="Unassembled WGS sequence"/>
</dbReference>
<dbReference type="InterPro" id="IPR045186">
    <property type="entry name" value="Indole-3-glycerol_P_synth"/>
</dbReference>
<dbReference type="GO" id="GO:0004425">
    <property type="term" value="F:indole-3-glycerol-phosphate synthase activity"/>
    <property type="evidence" value="ECO:0007669"/>
    <property type="project" value="UniProtKB-UniRule"/>
</dbReference>
<feature type="domain" description="Indole-3-glycerol phosphate synthase" evidence="10">
    <location>
        <begin position="3"/>
        <end position="246"/>
    </location>
</feature>
<reference evidence="11 12" key="1">
    <citation type="journal article" date="2018" name="Environ. Microbiol.">
        <title>Novel energy conservation strategies and behaviour of Pelotomaculum schinkii driving syntrophic propionate catabolism.</title>
        <authorList>
            <person name="Hidalgo-Ahumada C.A.P."/>
            <person name="Nobu M.K."/>
            <person name="Narihiro T."/>
            <person name="Tamaki H."/>
            <person name="Liu W.T."/>
            <person name="Kamagata Y."/>
            <person name="Stams A.J.M."/>
            <person name="Imachi H."/>
            <person name="Sousa D.Z."/>
        </authorList>
    </citation>
    <scope>NUCLEOTIDE SEQUENCE [LARGE SCALE GENOMIC DNA]</scope>
    <source>
        <strain evidence="11 12">HH</strain>
    </source>
</reference>
<evidence type="ECO:0000256" key="2">
    <source>
        <dbReference type="ARBA" id="ARBA00004696"/>
    </source>
</evidence>
<evidence type="ECO:0000313" key="11">
    <source>
        <dbReference type="EMBL" id="TEB05325.1"/>
    </source>
</evidence>
<dbReference type="EMBL" id="QFGA01000002">
    <property type="protein sequence ID" value="TEB05325.1"/>
    <property type="molecule type" value="Genomic_DNA"/>
</dbReference>
<dbReference type="PANTHER" id="PTHR22854">
    <property type="entry name" value="TRYPTOPHAN BIOSYNTHESIS PROTEIN"/>
    <property type="match status" value="1"/>
</dbReference>
<evidence type="ECO:0000256" key="8">
    <source>
        <dbReference type="ARBA" id="ARBA00023239"/>
    </source>
</evidence>
<dbReference type="EC" id="4.1.1.48" evidence="9"/>
<evidence type="ECO:0000256" key="9">
    <source>
        <dbReference type="HAMAP-Rule" id="MF_00134"/>
    </source>
</evidence>
<evidence type="ECO:0000256" key="7">
    <source>
        <dbReference type="ARBA" id="ARBA00023141"/>
    </source>
</evidence>
<dbReference type="InterPro" id="IPR013785">
    <property type="entry name" value="Aldolase_TIM"/>
</dbReference>
<comment type="catalytic activity">
    <reaction evidence="1 9">
        <text>1-(2-carboxyphenylamino)-1-deoxy-D-ribulose 5-phosphate + H(+) = (1S,2R)-1-C-(indol-3-yl)glycerol 3-phosphate + CO2 + H2O</text>
        <dbReference type="Rhea" id="RHEA:23476"/>
        <dbReference type="ChEBI" id="CHEBI:15377"/>
        <dbReference type="ChEBI" id="CHEBI:15378"/>
        <dbReference type="ChEBI" id="CHEBI:16526"/>
        <dbReference type="ChEBI" id="CHEBI:58613"/>
        <dbReference type="ChEBI" id="CHEBI:58866"/>
        <dbReference type="EC" id="4.1.1.48"/>
    </reaction>
</comment>
<organism evidence="11 12">
    <name type="scientific">Pelotomaculum schinkii</name>
    <dbReference type="NCBI Taxonomy" id="78350"/>
    <lineage>
        <taxon>Bacteria</taxon>
        <taxon>Bacillati</taxon>
        <taxon>Bacillota</taxon>
        <taxon>Clostridia</taxon>
        <taxon>Eubacteriales</taxon>
        <taxon>Desulfotomaculaceae</taxon>
        <taxon>Pelotomaculum</taxon>
    </lineage>
</organism>
<sequence>MILEQIVAHKKKELVERKQVMPLAFLETRLPDSPPARNFTAALRRPGRVAIIAEAKKASPSKGILRQSYNPVELAVQYQGAGAAAVSILTEEKFFLGHPSHLAMVREAVHLPLLRKDFIIDPYQIYESLILGADAVLLIASILTDEELAQLKALAEGMGMSCLVEVHTEEELDRALAAGAEMIGINNRDLKIFKTDLTHTFRLAELIDRENITVVSESGIKDHNDILRLLESGIHAALVGEALSANPFPGRALLKLAGPGLRKNTGEQDYENN</sequence>
<gene>
    <name evidence="9 11" type="primary">trpC</name>
    <name evidence="11" type="ORF">Psch_02366</name>
</gene>
<dbReference type="SUPFAM" id="SSF51366">
    <property type="entry name" value="Ribulose-phoshate binding barrel"/>
    <property type="match status" value="1"/>
</dbReference>
<dbReference type="CDD" id="cd00331">
    <property type="entry name" value="IGPS"/>
    <property type="match status" value="1"/>
</dbReference>
<dbReference type="FunFam" id="3.20.20.70:FF:000024">
    <property type="entry name" value="Indole-3-glycerol phosphate synthase"/>
    <property type="match status" value="1"/>
</dbReference>
<dbReference type="AlphaFoldDB" id="A0A4Y7R8M6"/>
<keyword evidence="4 9" id="KW-0028">Amino-acid biosynthesis</keyword>
<evidence type="ECO:0000256" key="5">
    <source>
        <dbReference type="ARBA" id="ARBA00022793"/>
    </source>
</evidence>
<dbReference type="GO" id="GO:0000162">
    <property type="term" value="P:L-tryptophan biosynthetic process"/>
    <property type="evidence" value="ECO:0007669"/>
    <property type="project" value="UniProtKB-UniRule"/>
</dbReference>
<keyword evidence="8 9" id="KW-0456">Lyase</keyword>
<evidence type="ECO:0000256" key="3">
    <source>
        <dbReference type="ARBA" id="ARBA00008737"/>
    </source>
</evidence>
<name>A0A4Y7R8M6_9FIRM</name>
<comment type="similarity">
    <text evidence="3 9">Belongs to the TrpC family.</text>
</comment>
<evidence type="ECO:0000256" key="4">
    <source>
        <dbReference type="ARBA" id="ARBA00022605"/>
    </source>
</evidence>
<dbReference type="NCBIfam" id="NF001377">
    <property type="entry name" value="PRK00278.2-4"/>
    <property type="match status" value="1"/>
</dbReference>
<keyword evidence="7 9" id="KW-0057">Aromatic amino acid biosynthesis</keyword>
<evidence type="ECO:0000259" key="10">
    <source>
        <dbReference type="Pfam" id="PF00218"/>
    </source>
</evidence>
<keyword evidence="12" id="KW-1185">Reference proteome</keyword>
<evidence type="ECO:0000313" key="12">
    <source>
        <dbReference type="Proteomes" id="UP000298324"/>
    </source>
</evidence>
<comment type="caution">
    <text evidence="11">The sequence shown here is derived from an EMBL/GenBank/DDBJ whole genome shotgun (WGS) entry which is preliminary data.</text>
</comment>
<dbReference type="InterPro" id="IPR011060">
    <property type="entry name" value="RibuloseP-bd_barrel"/>
</dbReference>
<dbReference type="Gene3D" id="3.20.20.70">
    <property type="entry name" value="Aldolase class I"/>
    <property type="match status" value="1"/>
</dbReference>
<dbReference type="RefSeq" id="WP_134217042.1">
    <property type="nucleotide sequence ID" value="NZ_QFGA01000002.1"/>
</dbReference>
<comment type="pathway">
    <text evidence="2 9">Amino-acid biosynthesis; L-tryptophan biosynthesis; L-tryptophan from chorismate: step 4/5.</text>
</comment>
<protein>
    <recommendedName>
        <fullName evidence="9">Indole-3-glycerol phosphate synthase</fullName>
        <shortName evidence="9">IGPS</shortName>
        <ecNumber evidence="9">4.1.1.48</ecNumber>
    </recommendedName>
</protein>
<accession>A0A4Y7R8M6</accession>
<dbReference type="UniPathway" id="UPA00035">
    <property type="reaction ID" value="UER00043"/>
</dbReference>
<dbReference type="HAMAP" id="MF_00134_B">
    <property type="entry name" value="IGPS_B"/>
    <property type="match status" value="1"/>
</dbReference>
<dbReference type="Pfam" id="PF00218">
    <property type="entry name" value="IGPS"/>
    <property type="match status" value="1"/>
</dbReference>
<evidence type="ECO:0000256" key="6">
    <source>
        <dbReference type="ARBA" id="ARBA00022822"/>
    </source>
</evidence>
<keyword evidence="6 9" id="KW-0822">Tryptophan biosynthesis</keyword>
<dbReference type="InterPro" id="IPR013798">
    <property type="entry name" value="Indole-3-glycerol_P_synth_dom"/>
</dbReference>
<keyword evidence="5 9" id="KW-0210">Decarboxylase</keyword>
<dbReference type="PANTHER" id="PTHR22854:SF2">
    <property type="entry name" value="INDOLE-3-GLYCEROL-PHOSPHATE SYNTHASE"/>
    <property type="match status" value="1"/>
</dbReference>